<gene>
    <name evidence="2" type="ORF">ATC70_008900</name>
</gene>
<keyword evidence="3" id="KW-1185">Reference proteome</keyword>
<keyword evidence="1" id="KW-1133">Transmembrane helix</keyword>
<evidence type="ECO:0000313" key="2">
    <source>
        <dbReference type="EMBL" id="KAK4518678.1"/>
    </source>
</evidence>
<dbReference type="AlphaFoldDB" id="A0AAN7I277"/>
<sequence length="183" mass="19907">MPRERMQSAKVVLILCSCFFAYGTYWSDWSFDYYFLWANLADHPNAIARATQYYTNQLDAPDIIKYIPFANLMIAAVGLSAGLANMTDGNILFDGASLVLMLFGLSTYATSVKPAIKNISETEIKSELASNLKNIAAAHFIITLAITGIVGLQITHYVLNKRADNAEKAEAVAAAAAAAKKSK</sequence>
<protein>
    <submittedName>
        <fullName evidence="2">Glyco_transf_20 domain-containing protein</fullName>
    </submittedName>
</protein>
<dbReference type="EMBL" id="JASEJX010000012">
    <property type="protein sequence ID" value="KAK4518678.1"/>
    <property type="molecule type" value="Genomic_DNA"/>
</dbReference>
<dbReference type="GO" id="GO:0005789">
    <property type="term" value="C:endoplasmic reticulum membrane"/>
    <property type="evidence" value="ECO:0007669"/>
    <property type="project" value="TreeGrafter"/>
</dbReference>
<feature type="transmembrane region" description="Helical" evidence="1">
    <location>
        <begin position="135"/>
        <end position="159"/>
    </location>
</feature>
<comment type="caution">
    <text evidence="2">The sequence shown here is derived from an EMBL/GenBank/DDBJ whole genome shotgun (WGS) entry which is preliminary data.</text>
</comment>
<dbReference type="PANTHER" id="PTHR28228:SF1">
    <property type="entry name" value="SECRETORY COMPONENT PROTEIN SHR3"/>
    <property type="match status" value="1"/>
</dbReference>
<dbReference type="PANTHER" id="PTHR28228">
    <property type="entry name" value="SECRETORY COMPONENT PROTEIN SHR3"/>
    <property type="match status" value="1"/>
</dbReference>
<dbReference type="GeneID" id="89952586"/>
<keyword evidence="1" id="KW-0472">Membrane</keyword>
<dbReference type="GO" id="GO:0006888">
    <property type="term" value="P:endoplasmic reticulum to Golgi vesicle-mediated transport"/>
    <property type="evidence" value="ECO:0007669"/>
    <property type="project" value="TreeGrafter"/>
</dbReference>
<evidence type="ECO:0000256" key="1">
    <source>
        <dbReference type="SAM" id="Phobius"/>
    </source>
</evidence>
<evidence type="ECO:0000313" key="3">
    <source>
        <dbReference type="Proteomes" id="UP001304243"/>
    </source>
</evidence>
<dbReference type="SMART" id="SM00786">
    <property type="entry name" value="SHR3_chaperone"/>
    <property type="match status" value="1"/>
</dbReference>
<keyword evidence="1" id="KW-0812">Transmembrane</keyword>
<reference evidence="2 3" key="1">
    <citation type="submission" date="2022-11" db="EMBL/GenBank/DDBJ databases">
        <title>Mucor velutinosus strain NIH1002 WGS.</title>
        <authorList>
            <person name="Subramanian P."/>
            <person name="Mullikin J.C."/>
            <person name="Segre J.A."/>
            <person name="Zelazny A.M."/>
        </authorList>
    </citation>
    <scope>NUCLEOTIDE SEQUENCE [LARGE SCALE GENOMIC DNA]</scope>
    <source>
        <strain evidence="2 3">NIH1002</strain>
    </source>
</reference>
<feature type="transmembrane region" description="Helical" evidence="1">
    <location>
        <begin position="63"/>
        <end position="84"/>
    </location>
</feature>
<dbReference type="RefSeq" id="XP_064685344.1">
    <property type="nucleotide sequence ID" value="XM_064828142.1"/>
</dbReference>
<dbReference type="GO" id="GO:0051082">
    <property type="term" value="F:unfolded protein binding"/>
    <property type="evidence" value="ECO:0007669"/>
    <property type="project" value="TreeGrafter"/>
</dbReference>
<dbReference type="InterPro" id="IPR013248">
    <property type="entry name" value="Psh3/Shr3"/>
</dbReference>
<feature type="transmembrane region" description="Helical" evidence="1">
    <location>
        <begin position="91"/>
        <end position="109"/>
    </location>
</feature>
<dbReference type="Proteomes" id="UP001304243">
    <property type="component" value="Unassembled WGS sequence"/>
</dbReference>
<name>A0AAN7I277_9FUNG</name>
<dbReference type="Pfam" id="PF08229">
    <property type="entry name" value="SHR3_chaperone"/>
    <property type="match status" value="1"/>
</dbReference>
<accession>A0AAN7I277</accession>
<organism evidence="2 3">
    <name type="scientific">Mucor velutinosus</name>
    <dbReference type="NCBI Taxonomy" id="708070"/>
    <lineage>
        <taxon>Eukaryota</taxon>
        <taxon>Fungi</taxon>
        <taxon>Fungi incertae sedis</taxon>
        <taxon>Mucoromycota</taxon>
        <taxon>Mucoromycotina</taxon>
        <taxon>Mucoromycetes</taxon>
        <taxon>Mucorales</taxon>
        <taxon>Mucorineae</taxon>
        <taxon>Mucoraceae</taxon>
        <taxon>Mucor</taxon>
    </lineage>
</organism>
<proteinExistence type="predicted"/>